<reference evidence="4 5" key="1">
    <citation type="submission" date="2019-12" db="EMBL/GenBank/DDBJ databases">
        <authorList>
            <person name="Li M."/>
        </authorList>
    </citation>
    <scope>NUCLEOTIDE SEQUENCE [LARGE SCALE GENOMIC DNA]</scope>
    <source>
        <strain evidence="4 5">GBMRC 2046</strain>
    </source>
</reference>
<dbReference type="FunFam" id="1.10.150.250:FF:000004">
    <property type="entry name" value="Succinate dehydrogenase assembly factor 2, mitochondrial"/>
    <property type="match status" value="1"/>
</dbReference>
<dbReference type="InterPro" id="IPR036714">
    <property type="entry name" value="SDH_sf"/>
</dbReference>
<gene>
    <name evidence="4" type="ORF">GR183_18845</name>
</gene>
<dbReference type="PANTHER" id="PTHR12469:SF2">
    <property type="entry name" value="SUCCINATE DEHYDROGENASE ASSEMBLY FACTOR 2, MITOCHONDRIAL"/>
    <property type="match status" value="1"/>
</dbReference>
<comment type="similarity">
    <text evidence="1">Belongs to the SdhE FAD assembly factor family.</text>
</comment>
<evidence type="ECO:0000313" key="4">
    <source>
        <dbReference type="EMBL" id="MXN66976.1"/>
    </source>
</evidence>
<dbReference type="EMBL" id="WUMV01000009">
    <property type="protein sequence ID" value="MXN66976.1"/>
    <property type="molecule type" value="Genomic_DNA"/>
</dbReference>
<evidence type="ECO:0000313" key="5">
    <source>
        <dbReference type="Proteomes" id="UP000433101"/>
    </source>
</evidence>
<dbReference type="Pfam" id="PF03937">
    <property type="entry name" value="Sdh5"/>
    <property type="match status" value="1"/>
</dbReference>
<protein>
    <recommendedName>
        <fullName evidence="2">FAD assembly factor SdhE</fullName>
    </recommendedName>
</protein>
<keyword evidence="3" id="KW-0143">Chaperone</keyword>
<dbReference type="Gene3D" id="1.10.150.250">
    <property type="entry name" value="Flavinator of succinate dehydrogenase"/>
    <property type="match status" value="1"/>
</dbReference>
<name>A0A7X3S9J1_9HYPH</name>
<organism evidence="4 5">
    <name type="scientific">Stappia sediminis</name>
    <dbReference type="NCBI Taxonomy" id="2692190"/>
    <lineage>
        <taxon>Bacteria</taxon>
        <taxon>Pseudomonadati</taxon>
        <taxon>Pseudomonadota</taxon>
        <taxon>Alphaproteobacteria</taxon>
        <taxon>Hyphomicrobiales</taxon>
        <taxon>Stappiaceae</taxon>
        <taxon>Stappia</taxon>
    </lineage>
</organism>
<proteinExistence type="inferred from homology"/>
<evidence type="ECO:0000256" key="3">
    <source>
        <dbReference type="ARBA" id="ARBA00023186"/>
    </source>
</evidence>
<dbReference type="InterPro" id="IPR005631">
    <property type="entry name" value="SDH"/>
</dbReference>
<dbReference type="RefSeq" id="WP_160777224.1">
    <property type="nucleotide sequence ID" value="NZ_WUMV01000009.1"/>
</dbReference>
<sequence>MTAENPNTAVEGPLDPRRKRILFRSTHRGIREMDILLGGFIRQHVASLEDDELDEVEAMLDIPDQELYAWMTGRTQVPAKWDTALFRRILEFRKQQVAG</sequence>
<dbReference type="PANTHER" id="PTHR12469">
    <property type="entry name" value="PROTEIN EMI5 HOMOLOG, MITOCHONDRIAL"/>
    <property type="match status" value="1"/>
</dbReference>
<accession>A0A7X3S9J1</accession>
<dbReference type="Proteomes" id="UP000433101">
    <property type="component" value="Unassembled WGS sequence"/>
</dbReference>
<evidence type="ECO:0000256" key="2">
    <source>
        <dbReference type="ARBA" id="ARBA00019418"/>
    </source>
</evidence>
<comment type="caution">
    <text evidence="4">The sequence shown here is derived from an EMBL/GenBank/DDBJ whole genome shotgun (WGS) entry which is preliminary data.</text>
</comment>
<dbReference type="AlphaFoldDB" id="A0A7X3S9J1"/>
<evidence type="ECO:0000256" key="1">
    <source>
        <dbReference type="ARBA" id="ARBA00008571"/>
    </source>
</evidence>
<dbReference type="GO" id="GO:0006099">
    <property type="term" value="P:tricarboxylic acid cycle"/>
    <property type="evidence" value="ECO:0007669"/>
    <property type="project" value="TreeGrafter"/>
</dbReference>
<dbReference type="SUPFAM" id="SSF109910">
    <property type="entry name" value="YgfY-like"/>
    <property type="match status" value="1"/>
</dbReference>
<keyword evidence="5" id="KW-1185">Reference proteome</keyword>